<feature type="transmembrane region" description="Helical" evidence="8">
    <location>
        <begin position="242"/>
        <end position="262"/>
    </location>
</feature>
<dbReference type="PANTHER" id="PTHR11388">
    <property type="entry name" value="ORGANIC ANION TRANSPORTER"/>
    <property type="match status" value="1"/>
</dbReference>
<feature type="transmembrane region" description="Helical" evidence="8">
    <location>
        <begin position="573"/>
        <end position="597"/>
    </location>
</feature>
<dbReference type="PROSITE" id="PS51465">
    <property type="entry name" value="KAZAL_2"/>
    <property type="match status" value="1"/>
</dbReference>
<feature type="transmembrane region" description="Helical" evidence="8">
    <location>
        <begin position="311"/>
        <end position="331"/>
    </location>
</feature>
<keyword evidence="4 8" id="KW-0812">Transmembrane</keyword>
<reference evidence="10 11" key="1">
    <citation type="submission" date="2023-03" db="EMBL/GenBank/DDBJ databases">
        <title>Genome insight into feeding habits of ladybird beetles.</title>
        <authorList>
            <person name="Li H.-S."/>
            <person name="Huang Y.-H."/>
            <person name="Pang H."/>
        </authorList>
    </citation>
    <scope>NUCLEOTIDE SEQUENCE [LARGE SCALE GENOMIC DNA]</scope>
    <source>
        <strain evidence="10">SYSU_2023b</strain>
        <tissue evidence="10">Whole body</tissue>
    </source>
</reference>
<keyword evidence="7" id="KW-1015">Disulfide bond</keyword>
<dbReference type="InterPro" id="IPR036259">
    <property type="entry name" value="MFS_trans_sf"/>
</dbReference>
<evidence type="ECO:0000256" key="4">
    <source>
        <dbReference type="ARBA" id="ARBA00022692"/>
    </source>
</evidence>
<evidence type="ECO:0000256" key="8">
    <source>
        <dbReference type="SAM" id="Phobius"/>
    </source>
</evidence>
<gene>
    <name evidence="10" type="ORF">WA026_008699</name>
</gene>
<evidence type="ECO:0000256" key="1">
    <source>
        <dbReference type="ARBA" id="ARBA00004651"/>
    </source>
</evidence>
<dbReference type="InterPro" id="IPR002350">
    <property type="entry name" value="Kazal_dom"/>
</dbReference>
<dbReference type="GO" id="GO:0016323">
    <property type="term" value="C:basolateral plasma membrane"/>
    <property type="evidence" value="ECO:0007669"/>
    <property type="project" value="TreeGrafter"/>
</dbReference>
<keyword evidence="11" id="KW-1185">Reference proteome</keyword>
<evidence type="ECO:0000256" key="7">
    <source>
        <dbReference type="ARBA" id="ARBA00023157"/>
    </source>
</evidence>
<dbReference type="SUPFAM" id="SSF103473">
    <property type="entry name" value="MFS general substrate transporter"/>
    <property type="match status" value="1"/>
</dbReference>
<comment type="caution">
    <text evidence="10">The sequence shown here is derived from an EMBL/GenBank/DDBJ whole genome shotgun (WGS) entry which is preliminary data.</text>
</comment>
<feature type="transmembrane region" description="Helical" evidence="8">
    <location>
        <begin position="531"/>
        <end position="553"/>
    </location>
</feature>
<keyword evidence="5 8" id="KW-1133">Transmembrane helix</keyword>
<dbReference type="Proteomes" id="UP001431783">
    <property type="component" value="Unassembled WGS sequence"/>
</dbReference>
<dbReference type="PANTHER" id="PTHR11388:SF158">
    <property type="entry name" value="ORGANIC ANION TRANSPORTING POLYPEPTIDE 33EB"/>
    <property type="match status" value="1"/>
</dbReference>
<evidence type="ECO:0000256" key="3">
    <source>
        <dbReference type="ARBA" id="ARBA00022475"/>
    </source>
</evidence>
<feature type="transmembrane region" description="Helical" evidence="8">
    <location>
        <begin position="118"/>
        <end position="137"/>
    </location>
</feature>
<dbReference type="Pfam" id="PF03137">
    <property type="entry name" value="OATP"/>
    <property type="match status" value="1"/>
</dbReference>
<protein>
    <recommendedName>
        <fullName evidence="9">Kazal-like domain-containing protein</fullName>
    </recommendedName>
</protein>
<dbReference type="InterPro" id="IPR004156">
    <property type="entry name" value="OATP"/>
</dbReference>
<evidence type="ECO:0000259" key="9">
    <source>
        <dbReference type="PROSITE" id="PS51465"/>
    </source>
</evidence>
<keyword evidence="6 8" id="KW-0472">Membrane</keyword>
<dbReference type="GO" id="GO:0043252">
    <property type="term" value="P:sodium-independent organic anion transport"/>
    <property type="evidence" value="ECO:0007669"/>
    <property type="project" value="TreeGrafter"/>
</dbReference>
<evidence type="ECO:0000256" key="5">
    <source>
        <dbReference type="ARBA" id="ARBA00022989"/>
    </source>
</evidence>
<feature type="transmembrane region" description="Helical" evidence="8">
    <location>
        <begin position="366"/>
        <end position="383"/>
    </location>
</feature>
<feature type="transmembrane region" description="Helical" evidence="8">
    <location>
        <begin position="92"/>
        <end position="112"/>
    </location>
</feature>
<feature type="transmembrane region" description="Helical" evidence="8">
    <location>
        <begin position="500"/>
        <end position="519"/>
    </location>
</feature>
<evidence type="ECO:0000313" key="11">
    <source>
        <dbReference type="Proteomes" id="UP001431783"/>
    </source>
</evidence>
<sequence>MIHPSFLFRSDSRSRQFSAPVNQHGDEENDWGISIFPCLAAVFNWRTFGKPSVFVAILSLIGCAQGLLLFYFRNTCELWSKQYNIPKETVDWLLHSDGFFLGIIALPISYLATVSHRIVLISFITIFHGVFSMLLFIPERFLAKSVIVSNSIVQLCGESYTKIDEDINYGMVAIVVIYQFIFAASYIGYCSIGLVYIDDNAGRTRAVVLAIAIASREFGQQLGIYASWIPMYLKNPDIFHSLIWQGTSLFCIILGIAIAMFPKILPSLLIKKLAASLIELANGISLDEKISKENSLGFLATMKRVLSSRIVLLNVISTVAVQSALKNFFFFENQFKQSRFFISDGFDKSGYNHSFSLNFASNIMEQPFSMLCVLALGFAVSRFQTKIKYLVLWNIFIFALTSLLFSSYLFVRCGNEDMEHIVPTCSVDCGCSLEGTFNPVCLKDRTYFSPCHAGCHTTERIDDHEVYNNCSCTLSEEVAIGGTCQAEECNLVYQLTQVNVTIAEGLIASTILTSILILLGSVKKTDKALAFGFQLTFLNLVASLPVRWFYAHVSEQLCQQWYNGKCRLYSTSFSIFLTHATVMLLIVGTIAQFLLLCCNFDNTSLKKNIRKNSDTPSIVNPSDDEADMDELCRSIVVPPLNNEAGCSHSNTMPY</sequence>
<accession>A0AAW1VB05</accession>
<feature type="transmembrane region" description="Helical" evidence="8">
    <location>
        <begin position="53"/>
        <end position="72"/>
    </location>
</feature>
<dbReference type="GO" id="GO:0015347">
    <property type="term" value="F:sodium-independent organic anion transmembrane transporter activity"/>
    <property type="evidence" value="ECO:0007669"/>
    <property type="project" value="TreeGrafter"/>
</dbReference>
<comment type="subcellular location">
    <subcellularLocation>
        <location evidence="1">Cell membrane</location>
        <topology evidence="1">Multi-pass membrane protein</topology>
    </subcellularLocation>
</comment>
<evidence type="ECO:0000256" key="6">
    <source>
        <dbReference type="ARBA" id="ARBA00023136"/>
    </source>
</evidence>
<comment type="similarity">
    <text evidence="2">Belongs to the organo anion transporter (TC 2.A.60) family.</text>
</comment>
<feature type="domain" description="Kazal-like" evidence="9">
    <location>
        <begin position="419"/>
        <end position="474"/>
    </location>
</feature>
<feature type="transmembrane region" description="Helical" evidence="8">
    <location>
        <begin position="390"/>
        <end position="411"/>
    </location>
</feature>
<organism evidence="10 11">
    <name type="scientific">Henosepilachna vigintioctopunctata</name>
    <dbReference type="NCBI Taxonomy" id="420089"/>
    <lineage>
        <taxon>Eukaryota</taxon>
        <taxon>Metazoa</taxon>
        <taxon>Ecdysozoa</taxon>
        <taxon>Arthropoda</taxon>
        <taxon>Hexapoda</taxon>
        <taxon>Insecta</taxon>
        <taxon>Pterygota</taxon>
        <taxon>Neoptera</taxon>
        <taxon>Endopterygota</taxon>
        <taxon>Coleoptera</taxon>
        <taxon>Polyphaga</taxon>
        <taxon>Cucujiformia</taxon>
        <taxon>Coccinelloidea</taxon>
        <taxon>Coccinellidae</taxon>
        <taxon>Epilachninae</taxon>
        <taxon>Epilachnini</taxon>
        <taxon>Henosepilachna</taxon>
    </lineage>
</organism>
<evidence type="ECO:0000256" key="2">
    <source>
        <dbReference type="ARBA" id="ARBA00009657"/>
    </source>
</evidence>
<name>A0AAW1VB05_9CUCU</name>
<dbReference type="AlphaFoldDB" id="A0AAW1VB05"/>
<feature type="transmembrane region" description="Helical" evidence="8">
    <location>
        <begin position="169"/>
        <end position="197"/>
    </location>
</feature>
<keyword evidence="3" id="KW-1003">Cell membrane</keyword>
<dbReference type="EMBL" id="JARQZJ010000124">
    <property type="protein sequence ID" value="KAK9889897.1"/>
    <property type="molecule type" value="Genomic_DNA"/>
</dbReference>
<proteinExistence type="inferred from homology"/>
<evidence type="ECO:0000313" key="10">
    <source>
        <dbReference type="EMBL" id="KAK9889897.1"/>
    </source>
</evidence>